<evidence type="ECO:0000313" key="2">
    <source>
        <dbReference type="Proteomes" id="UP001488838"/>
    </source>
</evidence>
<name>A0AAW0IET7_MYOGA</name>
<comment type="caution">
    <text evidence="1">The sequence shown here is derived from an EMBL/GenBank/DDBJ whole genome shotgun (WGS) entry which is preliminary data.</text>
</comment>
<gene>
    <name evidence="1" type="ORF">U0070_011101</name>
</gene>
<sequence length="158" mass="17660">MTLMGEDALTHFFPELLGEVHCGADSGLGLTLLPRRELSFQPVRKQEDLTHVTTCIDLGDPLREQLTLLDRAVLFTRQRQQMPEGDRTCQPSELVLVAGKSRMVMSPGCWKLWRPSLVLSAEHDPAPLLTHAPSTSADTLTSLFSLLDIMWETKDVVH</sequence>
<reference evidence="1 2" key="1">
    <citation type="journal article" date="2023" name="bioRxiv">
        <title>Conserved and derived expression patterns and positive selection on dental genes reveal complex evolutionary context of ever-growing rodent molars.</title>
        <authorList>
            <person name="Calamari Z.T."/>
            <person name="Song A."/>
            <person name="Cohen E."/>
            <person name="Akter M."/>
            <person name="Roy R.D."/>
            <person name="Hallikas O."/>
            <person name="Christensen M.M."/>
            <person name="Li P."/>
            <person name="Marangoni P."/>
            <person name="Jernvall J."/>
            <person name="Klein O.D."/>
        </authorList>
    </citation>
    <scope>NUCLEOTIDE SEQUENCE [LARGE SCALE GENOMIC DNA]</scope>
    <source>
        <strain evidence="1">V071</strain>
    </source>
</reference>
<accession>A0AAW0IET7</accession>
<organism evidence="1 2">
    <name type="scientific">Myodes glareolus</name>
    <name type="common">Bank vole</name>
    <name type="synonym">Clethrionomys glareolus</name>
    <dbReference type="NCBI Taxonomy" id="447135"/>
    <lineage>
        <taxon>Eukaryota</taxon>
        <taxon>Metazoa</taxon>
        <taxon>Chordata</taxon>
        <taxon>Craniata</taxon>
        <taxon>Vertebrata</taxon>
        <taxon>Euteleostomi</taxon>
        <taxon>Mammalia</taxon>
        <taxon>Eutheria</taxon>
        <taxon>Euarchontoglires</taxon>
        <taxon>Glires</taxon>
        <taxon>Rodentia</taxon>
        <taxon>Myomorpha</taxon>
        <taxon>Muroidea</taxon>
        <taxon>Cricetidae</taxon>
        <taxon>Arvicolinae</taxon>
        <taxon>Myodes</taxon>
    </lineage>
</organism>
<dbReference type="AlphaFoldDB" id="A0AAW0IET7"/>
<proteinExistence type="predicted"/>
<keyword evidence="2" id="KW-1185">Reference proteome</keyword>
<protein>
    <submittedName>
        <fullName evidence="1">Uncharacterized protein</fullName>
    </submittedName>
</protein>
<evidence type="ECO:0000313" key="1">
    <source>
        <dbReference type="EMBL" id="KAK7812711.1"/>
    </source>
</evidence>
<dbReference type="EMBL" id="JBBHLL010000147">
    <property type="protein sequence ID" value="KAK7812711.1"/>
    <property type="molecule type" value="Genomic_DNA"/>
</dbReference>
<dbReference type="Proteomes" id="UP001488838">
    <property type="component" value="Unassembled WGS sequence"/>
</dbReference>